<dbReference type="PANTHER" id="PTHR34188">
    <property type="entry name" value="OS01G0299500 PROTEIN"/>
    <property type="match status" value="1"/>
</dbReference>
<keyword evidence="2" id="KW-0472">Membrane</keyword>
<dbReference type="PANTHER" id="PTHR34188:SF20">
    <property type="entry name" value="PROTEIN, PUTATIVE-RELATED"/>
    <property type="match status" value="1"/>
</dbReference>
<dbReference type="AlphaFoldDB" id="A0AAV5LKN6"/>
<proteinExistence type="predicted"/>
<evidence type="ECO:0000256" key="2">
    <source>
        <dbReference type="SAM" id="Phobius"/>
    </source>
</evidence>
<feature type="region of interest" description="Disordered" evidence="1">
    <location>
        <begin position="83"/>
        <end position="126"/>
    </location>
</feature>
<sequence>MDHIAPRNLCSEVVDLENGERVSSVEDSSKSPISGVKKQARSLLSKVCGHFVEGSEGKISLSTNVLISSGDLVDNVKTVMSMSMEGKEANKDVDEKSMVKEKHKKTSNKKAPKPPRPPRAPSLDAADQKLIRELTELARLKRTRIERMKALKKMKAARASSSNSNILALVFTIIFCLVIIFQGMSSRSTHVNMHGSPVPTGAADGRLISVQYFGNPTASDPNGPNSGSPSLVEQVSGSDPQEQPRRFTG</sequence>
<keyword evidence="2" id="KW-1133">Transmembrane helix</keyword>
<evidence type="ECO:0000256" key="1">
    <source>
        <dbReference type="SAM" id="MobiDB-lite"/>
    </source>
</evidence>
<feature type="compositionally biased region" description="Basic residues" evidence="1">
    <location>
        <begin position="101"/>
        <end position="113"/>
    </location>
</feature>
<feature type="compositionally biased region" description="Polar residues" evidence="1">
    <location>
        <begin position="231"/>
        <end position="241"/>
    </location>
</feature>
<comment type="caution">
    <text evidence="3">The sequence shown here is derived from an EMBL/GenBank/DDBJ whole genome shotgun (WGS) entry which is preliminary data.</text>
</comment>
<gene>
    <name evidence="3" type="ORF">SLEP1_g45868</name>
</gene>
<feature type="compositionally biased region" description="Low complexity" evidence="1">
    <location>
        <begin position="221"/>
        <end position="230"/>
    </location>
</feature>
<keyword evidence="4" id="KW-1185">Reference proteome</keyword>
<reference evidence="3 4" key="1">
    <citation type="journal article" date="2021" name="Commun. Biol.">
        <title>The genome of Shorea leprosula (Dipterocarpaceae) highlights the ecological relevance of drought in aseasonal tropical rainforests.</title>
        <authorList>
            <person name="Ng K.K.S."/>
            <person name="Kobayashi M.J."/>
            <person name="Fawcett J.A."/>
            <person name="Hatakeyama M."/>
            <person name="Paape T."/>
            <person name="Ng C.H."/>
            <person name="Ang C.C."/>
            <person name="Tnah L.H."/>
            <person name="Lee C.T."/>
            <person name="Nishiyama T."/>
            <person name="Sese J."/>
            <person name="O'Brien M.J."/>
            <person name="Copetti D."/>
            <person name="Mohd Noor M.I."/>
            <person name="Ong R.C."/>
            <person name="Putra M."/>
            <person name="Sireger I.Z."/>
            <person name="Indrioko S."/>
            <person name="Kosugi Y."/>
            <person name="Izuno A."/>
            <person name="Isagi Y."/>
            <person name="Lee S.L."/>
            <person name="Shimizu K.K."/>
        </authorList>
    </citation>
    <scope>NUCLEOTIDE SEQUENCE [LARGE SCALE GENOMIC DNA]</scope>
    <source>
        <strain evidence="3">214</strain>
    </source>
</reference>
<feature type="transmembrane region" description="Helical" evidence="2">
    <location>
        <begin position="166"/>
        <end position="184"/>
    </location>
</feature>
<organism evidence="3 4">
    <name type="scientific">Rubroshorea leprosula</name>
    <dbReference type="NCBI Taxonomy" id="152421"/>
    <lineage>
        <taxon>Eukaryota</taxon>
        <taxon>Viridiplantae</taxon>
        <taxon>Streptophyta</taxon>
        <taxon>Embryophyta</taxon>
        <taxon>Tracheophyta</taxon>
        <taxon>Spermatophyta</taxon>
        <taxon>Magnoliopsida</taxon>
        <taxon>eudicotyledons</taxon>
        <taxon>Gunneridae</taxon>
        <taxon>Pentapetalae</taxon>
        <taxon>rosids</taxon>
        <taxon>malvids</taxon>
        <taxon>Malvales</taxon>
        <taxon>Dipterocarpaceae</taxon>
        <taxon>Rubroshorea</taxon>
    </lineage>
</organism>
<keyword evidence="2" id="KW-0812">Transmembrane</keyword>
<protein>
    <recommendedName>
        <fullName evidence="5">Transmembrane protein</fullName>
    </recommendedName>
</protein>
<name>A0AAV5LKN6_9ROSI</name>
<feature type="region of interest" description="Disordered" evidence="1">
    <location>
        <begin position="212"/>
        <end position="249"/>
    </location>
</feature>
<evidence type="ECO:0000313" key="3">
    <source>
        <dbReference type="EMBL" id="GKV37900.1"/>
    </source>
</evidence>
<accession>A0AAV5LKN6</accession>
<evidence type="ECO:0008006" key="5">
    <source>
        <dbReference type="Google" id="ProtNLM"/>
    </source>
</evidence>
<evidence type="ECO:0000313" key="4">
    <source>
        <dbReference type="Proteomes" id="UP001054252"/>
    </source>
</evidence>
<feature type="compositionally biased region" description="Basic and acidic residues" evidence="1">
    <location>
        <begin position="85"/>
        <end position="100"/>
    </location>
</feature>
<dbReference type="Proteomes" id="UP001054252">
    <property type="component" value="Unassembled WGS sequence"/>
</dbReference>
<dbReference type="EMBL" id="BPVZ01000125">
    <property type="protein sequence ID" value="GKV37900.1"/>
    <property type="molecule type" value="Genomic_DNA"/>
</dbReference>